<evidence type="ECO:0000313" key="5">
    <source>
        <dbReference type="Proteomes" id="UP000236333"/>
    </source>
</evidence>
<gene>
    <name evidence="4" type="ORF">TSOC_010248</name>
</gene>
<comment type="caution">
    <text evidence="4">The sequence shown here is derived from an EMBL/GenBank/DDBJ whole genome shotgun (WGS) entry which is preliminary data.</text>
</comment>
<dbReference type="GO" id="GO:0008017">
    <property type="term" value="F:microtubule binding"/>
    <property type="evidence" value="ECO:0007669"/>
    <property type="project" value="TreeGrafter"/>
</dbReference>
<dbReference type="GO" id="GO:0016020">
    <property type="term" value="C:membrane"/>
    <property type="evidence" value="ECO:0007669"/>
    <property type="project" value="TreeGrafter"/>
</dbReference>
<dbReference type="PANTHER" id="PTHR11566:SF21">
    <property type="entry name" value="DYNAMIN RELATED PROTEIN 1, ISOFORM A"/>
    <property type="match status" value="1"/>
</dbReference>
<keyword evidence="5" id="KW-1185">Reference proteome</keyword>
<keyword evidence="1" id="KW-0547">Nucleotide-binding</keyword>
<dbReference type="SUPFAM" id="SSF52540">
    <property type="entry name" value="P-loop containing nucleoside triphosphate hydrolases"/>
    <property type="match status" value="1"/>
</dbReference>
<dbReference type="InterPro" id="IPR000375">
    <property type="entry name" value="Dynamin_stalk"/>
</dbReference>
<dbReference type="PRINTS" id="PR00195">
    <property type="entry name" value="DYNAMIN"/>
</dbReference>
<dbReference type="Proteomes" id="UP000236333">
    <property type="component" value="Unassembled WGS sequence"/>
</dbReference>
<protein>
    <submittedName>
        <fullName evidence="4">Interferon-induced GTP-binding protein Mx1</fullName>
    </submittedName>
</protein>
<accession>A0A2J7ZTS4</accession>
<dbReference type="AlphaFoldDB" id="A0A2J7ZTS4"/>
<dbReference type="GO" id="GO:0003924">
    <property type="term" value="F:GTPase activity"/>
    <property type="evidence" value="ECO:0007669"/>
    <property type="project" value="InterPro"/>
</dbReference>
<dbReference type="PROSITE" id="PS51388">
    <property type="entry name" value="GED"/>
    <property type="match status" value="1"/>
</dbReference>
<dbReference type="Gene3D" id="1.20.120.1240">
    <property type="entry name" value="Dynamin, middle domain"/>
    <property type="match status" value="1"/>
</dbReference>
<name>A0A2J7ZTS4_9CHLO</name>
<dbReference type="GO" id="GO:0005737">
    <property type="term" value="C:cytoplasm"/>
    <property type="evidence" value="ECO:0007669"/>
    <property type="project" value="TreeGrafter"/>
</dbReference>
<dbReference type="InterPro" id="IPR001401">
    <property type="entry name" value="Dynamin_GTPase"/>
</dbReference>
<sequence>MGAAAAAPEEYGLMAAAVLLTLNGLRGLGLDLLLRRTIVGSVVEAIAGVTLPRAAGTCTRCPTEVRMRTLPPANGTWRGRFLMRREYDPAGQPLAERPPEAEFCTVTHPAHIAACVTAAQALPADGSAATPSRALLALGGPSSYELRFKYNSVVLEIDGAEADLTIVDLPGIIQSHPEGPELVALVGRMTRESIAPAHHTIVMTLTATDDLENQAINGWARDPNVDPTGARTLAVLTKPDLIPEGTHDNWVQLASSGPHYVVKNPGQDRLQAGITSEAAREEERRFFEASPHWAASPAAAAGRLGTRNLRAGLSALLVQSLKQQLPDIRRRAEEELRRVRRRLAELPPAPSRNPQYELQGLLRRVADQLQDELNVRGRARSSTFREIKGAFDALDDALVASMPAFYLGGRLFSALGREDRGLGCSEGGGGSGGGEQSDSVDELDVAALLRKPGSAKQGGLSSADEARAAAAERGSRLHTALAQLRLPVEFQTLEEVSELRREHQGPELRPFMPSHIPEKLIRRFRGDWQRHADECLAAVVEVVGTVIERLVVELFGRYPRAVRSALAEHIAGLQAATRDQLFGLVAMEDHNVFVRHETDETYFAAFLATLKRAHVRMQFSSMETLQKPAALLNEVPELRGALMAGALLLPTSADDELKLMAACLAYYKVAFRRTREVLPLIVQETLLNKLSQPGNGLSQPDGLQWYLQEALLGEQPDAAAAADLLHECEHTARRRTELADIERRLKQASKLLQSPGLPLAAAA</sequence>
<dbReference type="Gene3D" id="3.40.50.300">
    <property type="entry name" value="P-loop containing nucleotide triphosphate hydrolases"/>
    <property type="match status" value="1"/>
</dbReference>
<dbReference type="OrthoDB" id="529871at2759"/>
<evidence type="ECO:0000256" key="2">
    <source>
        <dbReference type="ARBA" id="ARBA00023134"/>
    </source>
</evidence>
<dbReference type="SMART" id="SM00053">
    <property type="entry name" value="DYNc"/>
    <property type="match status" value="1"/>
</dbReference>
<dbReference type="GO" id="GO:0005525">
    <property type="term" value="F:GTP binding"/>
    <property type="evidence" value="ECO:0007669"/>
    <property type="project" value="InterPro"/>
</dbReference>
<keyword evidence="2" id="KW-0342">GTP-binding</keyword>
<dbReference type="PANTHER" id="PTHR11566">
    <property type="entry name" value="DYNAMIN"/>
    <property type="match status" value="1"/>
</dbReference>
<dbReference type="EMBL" id="PGGS01000477">
    <property type="protein sequence ID" value="PNH03669.1"/>
    <property type="molecule type" value="Genomic_DNA"/>
</dbReference>
<dbReference type="InterPro" id="IPR022812">
    <property type="entry name" value="Dynamin"/>
</dbReference>
<feature type="domain" description="GED" evidence="3">
    <location>
        <begin position="656"/>
        <end position="760"/>
    </location>
</feature>
<proteinExistence type="predicted"/>
<evidence type="ECO:0000259" key="3">
    <source>
        <dbReference type="PROSITE" id="PS51388"/>
    </source>
</evidence>
<dbReference type="GO" id="GO:0005874">
    <property type="term" value="C:microtubule"/>
    <property type="evidence" value="ECO:0007669"/>
    <property type="project" value="TreeGrafter"/>
</dbReference>
<organism evidence="4 5">
    <name type="scientific">Tetrabaena socialis</name>
    <dbReference type="NCBI Taxonomy" id="47790"/>
    <lineage>
        <taxon>Eukaryota</taxon>
        <taxon>Viridiplantae</taxon>
        <taxon>Chlorophyta</taxon>
        <taxon>core chlorophytes</taxon>
        <taxon>Chlorophyceae</taxon>
        <taxon>CS clade</taxon>
        <taxon>Chlamydomonadales</taxon>
        <taxon>Tetrabaenaceae</taxon>
        <taxon>Tetrabaena</taxon>
    </lineage>
</organism>
<dbReference type="InterPro" id="IPR045063">
    <property type="entry name" value="Dynamin_N"/>
</dbReference>
<dbReference type="InterPro" id="IPR020850">
    <property type="entry name" value="GED_dom"/>
</dbReference>
<dbReference type="InterPro" id="IPR027417">
    <property type="entry name" value="P-loop_NTPase"/>
</dbReference>
<evidence type="ECO:0000256" key="1">
    <source>
        <dbReference type="ARBA" id="ARBA00022741"/>
    </source>
</evidence>
<dbReference type="Pfam" id="PF01031">
    <property type="entry name" value="Dynamin_M"/>
    <property type="match status" value="1"/>
</dbReference>
<dbReference type="Pfam" id="PF00350">
    <property type="entry name" value="Dynamin_N"/>
    <property type="match status" value="1"/>
</dbReference>
<evidence type="ECO:0000313" key="4">
    <source>
        <dbReference type="EMBL" id="PNH03669.1"/>
    </source>
</evidence>
<reference evidence="4 5" key="1">
    <citation type="journal article" date="2017" name="Mol. Biol. Evol.">
        <title>The 4-celled Tetrabaena socialis nuclear genome reveals the essential components for genetic control of cell number at the origin of multicellularity in the volvocine lineage.</title>
        <authorList>
            <person name="Featherston J."/>
            <person name="Arakaki Y."/>
            <person name="Hanschen E.R."/>
            <person name="Ferris P.J."/>
            <person name="Michod R.E."/>
            <person name="Olson B.J.S.C."/>
            <person name="Nozaki H."/>
            <person name="Durand P.M."/>
        </authorList>
    </citation>
    <scope>NUCLEOTIDE SEQUENCE [LARGE SCALE GENOMIC DNA]</scope>
    <source>
        <strain evidence="4 5">NIES-571</strain>
    </source>
</reference>